<evidence type="ECO:0000313" key="7">
    <source>
        <dbReference type="EMBL" id="SFH65105.1"/>
    </source>
</evidence>
<proteinExistence type="predicted"/>
<evidence type="ECO:0000256" key="5">
    <source>
        <dbReference type="SAM" id="MobiDB-lite"/>
    </source>
</evidence>
<protein>
    <submittedName>
        <fullName evidence="7">Transcriptional regulator, TetR family</fullName>
    </submittedName>
</protein>
<dbReference type="Pfam" id="PF00440">
    <property type="entry name" value="TetR_N"/>
    <property type="match status" value="1"/>
</dbReference>
<dbReference type="AlphaFoldDB" id="A0A1I3BS37"/>
<dbReference type="InterPro" id="IPR050109">
    <property type="entry name" value="HTH-type_TetR-like_transc_reg"/>
</dbReference>
<dbReference type="STRING" id="1114924.SAMN05216258_101307"/>
<dbReference type="GO" id="GO:0000976">
    <property type="term" value="F:transcription cis-regulatory region binding"/>
    <property type="evidence" value="ECO:0007669"/>
    <property type="project" value="TreeGrafter"/>
</dbReference>
<accession>A0A1I3BS37</accession>
<reference evidence="7 8" key="1">
    <citation type="submission" date="2016-10" db="EMBL/GenBank/DDBJ databases">
        <authorList>
            <person name="de Groot N.N."/>
        </authorList>
    </citation>
    <scope>NUCLEOTIDE SEQUENCE [LARGE SCALE GENOMIC DNA]</scope>
    <source>
        <strain evidence="7 8">CGMCC 1.11030</strain>
    </source>
</reference>
<dbReference type="PRINTS" id="PR00455">
    <property type="entry name" value="HTHTETR"/>
</dbReference>
<keyword evidence="8" id="KW-1185">Reference proteome</keyword>
<dbReference type="SUPFAM" id="SSF46689">
    <property type="entry name" value="Homeodomain-like"/>
    <property type="match status" value="1"/>
</dbReference>
<dbReference type="Proteomes" id="UP000199377">
    <property type="component" value="Unassembled WGS sequence"/>
</dbReference>
<dbReference type="SUPFAM" id="SSF48498">
    <property type="entry name" value="Tetracyclin repressor-like, C-terminal domain"/>
    <property type="match status" value="1"/>
</dbReference>
<keyword evidence="2 4" id="KW-0238">DNA-binding</keyword>
<sequence length="248" mass="26937">MMSATPQHRPGAAPSDPSSEVVGTVVGVAPADAAQDAPLDPAAAAEAARAQALEEVLAAAAVAFMERGFAATSIDDVARGMGATKGRVYHYYRSKLDLFTDVVRRSLEMIHEAVAQAEGAGGNPRARMDRMMRVHVRSILKDQPWHRCALQGVEMFLRESAAPEQRAAMADLIHLRGAHERLFLRVLEQGQETGAFRRCDAAVTVRTLLPALNGAVYWYRPREGETEAHLDRIIDEIVAFALGGLEAR</sequence>
<dbReference type="InterPro" id="IPR001647">
    <property type="entry name" value="HTH_TetR"/>
</dbReference>
<dbReference type="Gene3D" id="1.10.10.60">
    <property type="entry name" value="Homeodomain-like"/>
    <property type="match status" value="1"/>
</dbReference>
<evidence type="ECO:0000256" key="2">
    <source>
        <dbReference type="ARBA" id="ARBA00023125"/>
    </source>
</evidence>
<name>A0A1I3BS37_9RHOB</name>
<keyword evidence="3" id="KW-0804">Transcription</keyword>
<feature type="region of interest" description="Disordered" evidence="5">
    <location>
        <begin position="1"/>
        <end position="20"/>
    </location>
</feature>
<feature type="domain" description="HTH tetR-type" evidence="6">
    <location>
        <begin position="50"/>
        <end position="110"/>
    </location>
</feature>
<dbReference type="GO" id="GO:0003700">
    <property type="term" value="F:DNA-binding transcription factor activity"/>
    <property type="evidence" value="ECO:0007669"/>
    <property type="project" value="TreeGrafter"/>
</dbReference>
<gene>
    <name evidence="7" type="ORF">SAMN05216258_101307</name>
</gene>
<dbReference type="PANTHER" id="PTHR30055:SF234">
    <property type="entry name" value="HTH-TYPE TRANSCRIPTIONAL REGULATOR BETI"/>
    <property type="match status" value="1"/>
</dbReference>
<dbReference type="PANTHER" id="PTHR30055">
    <property type="entry name" value="HTH-TYPE TRANSCRIPTIONAL REGULATOR RUTR"/>
    <property type="match status" value="1"/>
</dbReference>
<dbReference type="InterPro" id="IPR009057">
    <property type="entry name" value="Homeodomain-like_sf"/>
</dbReference>
<dbReference type="Pfam" id="PF17932">
    <property type="entry name" value="TetR_C_24"/>
    <property type="match status" value="1"/>
</dbReference>
<keyword evidence="1" id="KW-0805">Transcription regulation</keyword>
<dbReference type="PROSITE" id="PS50977">
    <property type="entry name" value="HTH_TETR_2"/>
    <property type="match status" value="1"/>
</dbReference>
<dbReference type="OrthoDB" id="8478851at2"/>
<organism evidence="7 8">
    <name type="scientific">Albimonas pacifica</name>
    <dbReference type="NCBI Taxonomy" id="1114924"/>
    <lineage>
        <taxon>Bacteria</taxon>
        <taxon>Pseudomonadati</taxon>
        <taxon>Pseudomonadota</taxon>
        <taxon>Alphaproteobacteria</taxon>
        <taxon>Rhodobacterales</taxon>
        <taxon>Paracoccaceae</taxon>
        <taxon>Albimonas</taxon>
    </lineage>
</organism>
<dbReference type="EMBL" id="FOQH01000001">
    <property type="protein sequence ID" value="SFH65105.1"/>
    <property type="molecule type" value="Genomic_DNA"/>
</dbReference>
<dbReference type="InterPro" id="IPR041490">
    <property type="entry name" value="KstR2_TetR_C"/>
</dbReference>
<dbReference type="Gene3D" id="1.10.357.10">
    <property type="entry name" value="Tetracycline Repressor, domain 2"/>
    <property type="match status" value="1"/>
</dbReference>
<dbReference type="InterPro" id="IPR036271">
    <property type="entry name" value="Tet_transcr_reg_TetR-rel_C_sf"/>
</dbReference>
<evidence type="ECO:0000313" key="8">
    <source>
        <dbReference type="Proteomes" id="UP000199377"/>
    </source>
</evidence>
<evidence type="ECO:0000256" key="3">
    <source>
        <dbReference type="ARBA" id="ARBA00023163"/>
    </source>
</evidence>
<evidence type="ECO:0000259" key="6">
    <source>
        <dbReference type="PROSITE" id="PS50977"/>
    </source>
</evidence>
<feature type="DNA-binding region" description="H-T-H motif" evidence="4">
    <location>
        <begin position="73"/>
        <end position="92"/>
    </location>
</feature>
<evidence type="ECO:0000256" key="1">
    <source>
        <dbReference type="ARBA" id="ARBA00023015"/>
    </source>
</evidence>
<evidence type="ECO:0000256" key="4">
    <source>
        <dbReference type="PROSITE-ProRule" id="PRU00335"/>
    </source>
</evidence>